<evidence type="ECO:0000313" key="2">
    <source>
        <dbReference type="Proteomes" id="UP001497444"/>
    </source>
</evidence>
<sequence length="336" mass="38405">MAVCSTNPSNVLTNSSVTSLERAISSGSFLRDVSRENEFKAYLPENVEHELDFSHPLRGGDFEHELKVWTDFFRFMPDDAGGIMSHINTLMEQEHGRLVHDWNRVDGYSQKMKQLIANVQRFRILCKDFRIQDREYDCLTSNFLVEKSRGLIMNEHPFFMTARMMRKLRGCRANYSVIELRDKYELLENFLLYDGEHFDDTFKLGSTVVQVKSIENQSMFRSKVVNIEVDSGNLGSYERVVSVIANFAEIKLVGRLLSCLKHMSNYKDDEAQFGVIDNLYKVGCDNFIVAKSPTIHEILHMQPPNDLILVDLSQLSDLPLIFGIGGIGDSTINGIP</sequence>
<proteinExistence type="predicted"/>
<organism evidence="1 2">
    <name type="scientific">Sphagnum jensenii</name>
    <dbReference type="NCBI Taxonomy" id="128206"/>
    <lineage>
        <taxon>Eukaryota</taxon>
        <taxon>Viridiplantae</taxon>
        <taxon>Streptophyta</taxon>
        <taxon>Embryophyta</taxon>
        <taxon>Bryophyta</taxon>
        <taxon>Sphagnophytina</taxon>
        <taxon>Sphagnopsida</taxon>
        <taxon>Sphagnales</taxon>
        <taxon>Sphagnaceae</taxon>
        <taxon>Sphagnum</taxon>
    </lineage>
</organism>
<gene>
    <name evidence="1" type="ORF">CSSPJE1EN1_LOCUS14227</name>
</gene>
<protein>
    <submittedName>
        <fullName evidence="1">Uncharacterized protein</fullName>
    </submittedName>
</protein>
<accession>A0ABP0WPH8</accession>
<dbReference type="Proteomes" id="UP001497444">
    <property type="component" value="Chromosome 2"/>
</dbReference>
<dbReference type="EMBL" id="OZ020097">
    <property type="protein sequence ID" value="CAK9268749.1"/>
    <property type="molecule type" value="Genomic_DNA"/>
</dbReference>
<name>A0ABP0WPH8_9BRYO</name>
<evidence type="ECO:0000313" key="1">
    <source>
        <dbReference type="EMBL" id="CAK9268749.1"/>
    </source>
</evidence>
<keyword evidence="2" id="KW-1185">Reference proteome</keyword>
<reference evidence="1 2" key="1">
    <citation type="submission" date="2024-02" db="EMBL/GenBank/DDBJ databases">
        <authorList>
            <consortium name="ELIXIR-Norway"/>
            <consortium name="Elixir Norway"/>
        </authorList>
    </citation>
    <scope>NUCLEOTIDE SEQUENCE [LARGE SCALE GENOMIC DNA]</scope>
</reference>